<evidence type="ECO:0000259" key="12">
    <source>
        <dbReference type="Pfam" id="PF12770"/>
    </source>
</evidence>
<feature type="repeat" description="TPR" evidence="10">
    <location>
        <begin position="709"/>
        <end position="742"/>
    </location>
</feature>
<feature type="repeat" description="TPR" evidence="10">
    <location>
        <begin position="331"/>
        <end position="364"/>
    </location>
</feature>
<feature type="domain" description="CHAT" evidence="12">
    <location>
        <begin position="1069"/>
        <end position="1247"/>
    </location>
</feature>
<comment type="subcellular location">
    <subcellularLocation>
        <location evidence="1">Cytoplasm</location>
        <location evidence="1">Cytoskeleton</location>
    </subcellularLocation>
</comment>
<dbReference type="PANTHER" id="PTHR45783">
    <property type="entry name" value="KINESIN LIGHT CHAIN"/>
    <property type="match status" value="1"/>
</dbReference>
<keyword evidence="6 10" id="KW-0802">TPR repeat</keyword>
<keyword evidence="3" id="KW-0963">Cytoplasm</keyword>
<evidence type="ECO:0000313" key="13">
    <source>
        <dbReference type="EMBL" id="ABG50467.1"/>
    </source>
</evidence>
<evidence type="ECO:0000256" key="9">
    <source>
        <dbReference type="ARBA" id="ARBA00023212"/>
    </source>
</evidence>
<feature type="repeat" description="TPR" evidence="10">
    <location>
        <begin position="415"/>
        <end position="448"/>
    </location>
</feature>
<gene>
    <name evidence="13" type="ordered locus">Tery_1102</name>
</gene>
<dbReference type="Gene3D" id="1.25.40.10">
    <property type="entry name" value="Tetratricopeptide repeat domain"/>
    <property type="match status" value="6"/>
</dbReference>
<proteinExistence type="inferred from homology"/>
<evidence type="ECO:0000256" key="3">
    <source>
        <dbReference type="ARBA" id="ARBA00022490"/>
    </source>
</evidence>
<feature type="repeat" description="TPR" evidence="10">
    <location>
        <begin position="667"/>
        <end position="700"/>
    </location>
</feature>
<feature type="domain" description="CHAT" evidence="12">
    <location>
        <begin position="1365"/>
        <end position="1497"/>
    </location>
</feature>
<keyword evidence="9" id="KW-0206">Cytoskeleton</keyword>
<evidence type="ECO:0000256" key="10">
    <source>
        <dbReference type="PROSITE-ProRule" id="PRU00339"/>
    </source>
</evidence>
<dbReference type="GO" id="GO:0007018">
    <property type="term" value="P:microtubule-based movement"/>
    <property type="evidence" value="ECO:0007669"/>
    <property type="project" value="TreeGrafter"/>
</dbReference>
<dbReference type="PANTHER" id="PTHR45783:SF3">
    <property type="entry name" value="KINESIN LIGHT CHAIN"/>
    <property type="match status" value="1"/>
</dbReference>
<dbReference type="eggNOG" id="COG0457">
    <property type="taxonomic scope" value="Bacteria"/>
</dbReference>
<dbReference type="SUPFAM" id="SSF48452">
    <property type="entry name" value="TPR-like"/>
    <property type="match status" value="3"/>
</dbReference>
<feature type="repeat" description="TPR" evidence="10">
    <location>
        <begin position="751"/>
        <end position="784"/>
    </location>
</feature>
<feature type="repeat" description="TPR" evidence="10">
    <location>
        <begin position="583"/>
        <end position="616"/>
    </location>
</feature>
<dbReference type="GO" id="GO:0005874">
    <property type="term" value="C:microtubule"/>
    <property type="evidence" value="ECO:0007669"/>
    <property type="project" value="UniProtKB-KW"/>
</dbReference>
<dbReference type="EMBL" id="CP000393">
    <property type="protein sequence ID" value="ABG50467.1"/>
    <property type="molecule type" value="Genomic_DNA"/>
</dbReference>
<dbReference type="InterPro" id="IPR002151">
    <property type="entry name" value="Kinesin_light"/>
</dbReference>
<dbReference type="RefSeq" id="WP_011610853.1">
    <property type="nucleotide sequence ID" value="NC_008312.1"/>
</dbReference>
<organism evidence="13">
    <name type="scientific">Trichodesmium erythraeum (strain IMS101)</name>
    <dbReference type="NCBI Taxonomy" id="203124"/>
    <lineage>
        <taxon>Bacteria</taxon>
        <taxon>Bacillati</taxon>
        <taxon>Cyanobacteriota</taxon>
        <taxon>Cyanophyceae</taxon>
        <taxon>Oscillatoriophycideae</taxon>
        <taxon>Oscillatoriales</taxon>
        <taxon>Microcoleaceae</taxon>
        <taxon>Trichodesmium</taxon>
    </lineage>
</organism>
<dbReference type="OrthoDB" id="9797911at2"/>
<feature type="repeat" description="TPR" evidence="10">
    <location>
        <begin position="793"/>
        <end position="826"/>
    </location>
</feature>
<dbReference type="eggNOG" id="COG4995">
    <property type="taxonomic scope" value="Bacteria"/>
</dbReference>
<dbReference type="Pfam" id="PF13374">
    <property type="entry name" value="TPR_10"/>
    <property type="match status" value="4"/>
</dbReference>
<feature type="repeat" description="TPR" evidence="10">
    <location>
        <begin position="163"/>
        <end position="196"/>
    </location>
</feature>
<feature type="repeat" description="TPR" evidence="10">
    <location>
        <begin position="373"/>
        <end position="406"/>
    </location>
</feature>
<comment type="similarity">
    <text evidence="2">Belongs to the kinesin light chain family.</text>
</comment>
<feature type="coiled-coil region" evidence="11">
    <location>
        <begin position="929"/>
        <end position="956"/>
    </location>
</feature>
<feature type="repeat" description="TPR" evidence="10">
    <location>
        <begin position="457"/>
        <end position="490"/>
    </location>
</feature>
<reference evidence="13" key="1">
    <citation type="submission" date="2006-06" db="EMBL/GenBank/DDBJ databases">
        <title>Complete sequence of Trichodesmium erythraeum IMS101.</title>
        <authorList>
            <consortium name="US DOE Joint Genome Institute"/>
            <person name="Copeland A."/>
            <person name="Lucas S."/>
            <person name="Lapidus A."/>
            <person name="Barry K."/>
            <person name="Detter J.C."/>
            <person name="Glavina del Rio T."/>
            <person name="Hammon N."/>
            <person name="Israni S."/>
            <person name="Dalin E."/>
            <person name="Tice H."/>
            <person name="Pitluck S."/>
            <person name="Kiss H."/>
            <person name="Munk A.C."/>
            <person name="Brettin T."/>
            <person name="Bruce D."/>
            <person name="Han C."/>
            <person name="Tapia R."/>
            <person name="Gilna P."/>
            <person name="Schmutz J."/>
            <person name="Larimer F."/>
            <person name="Land M."/>
            <person name="Hauser L."/>
            <person name="Kyrpides N."/>
            <person name="Kim E."/>
            <person name="Richardson P."/>
        </authorList>
    </citation>
    <scope>NUCLEOTIDE SEQUENCE [LARGE SCALE GENOMIC DNA]</scope>
    <source>
        <strain evidence="13">IMS101</strain>
    </source>
</reference>
<dbReference type="GO" id="GO:0019894">
    <property type="term" value="F:kinesin binding"/>
    <property type="evidence" value="ECO:0007669"/>
    <property type="project" value="TreeGrafter"/>
</dbReference>
<keyword evidence="5" id="KW-0677">Repeat</keyword>
<evidence type="ECO:0000256" key="2">
    <source>
        <dbReference type="ARBA" id="ARBA00009622"/>
    </source>
</evidence>
<name>Q116V7_TRIEI</name>
<keyword evidence="8" id="KW-0505">Motor protein</keyword>
<dbReference type="SMART" id="SM00028">
    <property type="entry name" value="TPR"/>
    <property type="match status" value="17"/>
</dbReference>
<keyword evidence="7 11" id="KW-0175">Coiled coil</keyword>
<dbReference type="GO" id="GO:0005737">
    <property type="term" value="C:cytoplasm"/>
    <property type="evidence" value="ECO:0007669"/>
    <property type="project" value="TreeGrafter"/>
</dbReference>
<accession>Q116V7</accession>
<dbReference type="InterPro" id="IPR019734">
    <property type="entry name" value="TPR_rpt"/>
</dbReference>
<dbReference type="Pfam" id="PF12770">
    <property type="entry name" value="CHAT"/>
    <property type="match status" value="2"/>
</dbReference>
<dbReference type="HOGENOM" id="CLU_002404_1_0_3"/>
<dbReference type="STRING" id="203124.Tery_1102"/>
<sequence length="1507" mass="168408">MTEEQFQEQLKARLDLIDQLLTCSSGEEQAILHANSQLLDAAFVKTMELVAAKMVEDGEKNAKWLQGLANELAEMMEAKEKLDVQVMELYNAGKYDEAIPIAEQGVTLARQLWGESHAEVATNLNNLTLLYESQGRHSEAEPLYKQAIEIHKVALPANHPSLATNLNNLANLYRAQGRYSEAEPLYKQAIEIFKIALPANHPSLATNLNNLAGLYESQGRYSEAEPLYKQAIEIFKIALPANHPSLATNLNNLANLYRAQGRYSEAEPLYKQAIEIDNIALPANHPSLARDLNNLAELYRAQGRYSEAEPLYKQAIEIHKVALPANHPSLATNLNNLANLYRAQGRYSEAEPLYKQAIEIFKIALPANHPSLATNLNNLAGLYESQGRYSEAEPLFKKAIEIDNIALPANHPSLATDLNNLAGLYSSQGRYSEAEPLYKQAIEIDKIALPANHPDLATHLNNLAGLYKSQGRYSEAEPLYKQAIEIHKVALPANHPQRASGLNNLAGLYRAQGRYSEAEPLLKQAIEIYKVALPANHPFLATNLNNLAELYRAQGRYSEAEPLYKQAIEIDNIALPANHPELATNLNNLAELYRAQGRYSEAEPLYKQAIEVDKIALPANHPSLATNLNNLAELYRAQGRYSEAEPLYKQAIEVDKIALPANHPSLATHLNNLAVLYSAQGRYSEAEPLYKQAIEVDKIALPANHPSLATNLNNLAELYHAQGRYSEAEPLYKQAIEIHKVALPANHPSLATNLNNLAELYRAQGRYSEAEPLYKQAIEIHKVALPANHPQRASCLNNLALLYASQGRYSEALKLMLKASKIEDKTIQAIFASSSESDRLAHIKQEVRPNLETFLSLVYQHFPHSPEAKQAALNLVLKRKSLTATAMAAQNQAVFSGRYPQLQEIFPQWRRKCDQLLTLTYEVPRPEKRETHKQQLAQLQKECNELERKLTQQMPEIEIQQQMGDIRAVASELSEGEKLLEFVQFDVYDVQEKSWGKARYLAFVLAGGKPSEVEMIDLGEAENIDRLISTYRNSVIKWPLPQQMNMWNNKPNSTETETPTKHYIYDSQPGKELREAVFDKLRDKLTGCSHLVLAPDGDLNLVPFQILPEDDGKTTLQDEYNISYVSVGRELLRRRIKTKPTANPPLIMADPNFDWPQNAPDMAQQKESPAVSGLNVQPMLGTLAGITFPRVKATADLAKTIGQQLGVKPFLGNEATADRLLKCQSPKQLIVATHGYYSQRKDKYLTLLKELLSSSQGKEVEILEKNYGLLDEEFLAFIERYRNSENRDNKIREKLRAIAPLVKQQLKTTPVKPPVNNMDFETFKPNRHQAKIENPMMGSAVAFTGANTWLSGGQLPPEFPTMAFAQDIAGLDLWETELVILIACESGLGDVQTGEGVFGLRRAFAVAGNQTLIMSLWSVPTLATMLLMEQFLDDSRSGMSAGAALRKAQKYIRNITVGELQKSKLGSDILGELNLGKNLKIESKPLAHPYFWGAWICQSVSELGIRF</sequence>
<dbReference type="GO" id="GO:0005871">
    <property type="term" value="C:kinesin complex"/>
    <property type="evidence" value="ECO:0007669"/>
    <property type="project" value="InterPro"/>
</dbReference>
<dbReference type="InterPro" id="IPR011990">
    <property type="entry name" value="TPR-like_helical_dom_sf"/>
</dbReference>
<keyword evidence="4" id="KW-0493">Microtubule</keyword>
<evidence type="ECO:0000256" key="6">
    <source>
        <dbReference type="ARBA" id="ARBA00022803"/>
    </source>
</evidence>
<dbReference type="PROSITE" id="PS50005">
    <property type="entry name" value="TPR"/>
    <property type="match status" value="14"/>
</dbReference>
<evidence type="ECO:0000256" key="8">
    <source>
        <dbReference type="ARBA" id="ARBA00023175"/>
    </source>
</evidence>
<dbReference type="Pfam" id="PF13424">
    <property type="entry name" value="TPR_12"/>
    <property type="match status" value="7"/>
</dbReference>
<evidence type="ECO:0000256" key="5">
    <source>
        <dbReference type="ARBA" id="ARBA00022737"/>
    </source>
</evidence>
<evidence type="ECO:0000256" key="4">
    <source>
        <dbReference type="ARBA" id="ARBA00022701"/>
    </source>
</evidence>
<feature type="repeat" description="TPR" evidence="10">
    <location>
        <begin position="625"/>
        <end position="658"/>
    </location>
</feature>
<protein>
    <submittedName>
        <fullName evidence="13">Tetratricopeptide TPR_2</fullName>
    </submittedName>
</protein>
<evidence type="ECO:0000256" key="7">
    <source>
        <dbReference type="ARBA" id="ARBA00023054"/>
    </source>
</evidence>
<evidence type="ECO:0000256" key="1">
    <source>
        <dbReference type="ARBA" id="ARBA00004245"/>
    </source>
</evidence>
<feature type="repeat" description="TPR" evidence="10">
    <location>
        <begin position="541"/>
        <end position="574"/>
    </location>
</feature>
<evidence type="ECO:0000256" key="11">
    <source>
        <dbReference type="SAM" id="Coils"/>
    </source>
</evidence>
<feature type="repeat" description="TPR" evidence="10">
    <location>
        <begin position="247"/>
        <end position="280"/>
    </location>
</feature>
<feature type="repeat" description="TPR" evidence="10">
    <location>
        <begin position="289"/>
        <end position="322"/>
    </location>
</feature>
<dbReference type="KEGG" id="ter:Tery_1102"/>
<dbReference type="PRINTS" id="PR00381">
    <property type="entry name" value="KINESINLIGHT"/>
</dbReference>
<dbReference type="InterPro" id="IPR024983">
    <property type="entry name" value="CHAT_dom"/>
</dbReference>